<dbReference type="InterPro" id="IPR011990">
    <property type="entry name" value="TPR-like_helical_dom_sf"/>
</dbReference>
<feature type="signal peptide" evidence="4">
    <location>
        <begin position="1"/>
        <end position="19"/>
    </location>
</feature>
<keyword evidence="1" id="KW-0677">Repeat</keyword>
<keyword evidence="6" id="KW-1185">Reference proteome</keyword>
<evidence type="ECO:0000256" key="3">
    <source>
        <dbReference type="PROSITE-ProRule" id="PRU00339"/>
    </source>
</evidence>
<dbReference type="Pfam" id="PF13432">
    <property type="entry name" value="TPR_16"/>
    <property type="match status" value="2"/>
</dbReference>
<sequence length="377" mass="43112">MKKILFLFLMIVSIADVQAQRSQVRNAYGYLSTGNLDAAKKAIDNASKEEQVANRPRTLLYKSFIYSGIALDTNHKAAVFGELQVALDAIKQITGKNKGSSIGQDDVDDAFNRIFTASYNRGMRAYNENNLRDALRYFEFASQLNKEDTSLYLNQAVLAQKLFEKEKAIQAYEQLLKMNYKTPEIYRNLGKLYEETGKAADAFRVFQEGREEYPENEGLAFDELGFYLKNGNPADAIEMLESVIKFDPTNPTIWFSLGVAQLKAGTIGEAEDAFKKAVELKPDYYDAFYNLGLIYYNSASKLIKKANDQSRFISEEEYSVYRNDYLQELNVAEKFFEKAYALNPKDVNLLMPLREVYVRTGQPNRAERLRAEIYLLD</sequence>
<name>A0A4R3KU75_9SPHI</name>
<dbReference type="AlphaFoldDB" id="A0A4R3KU75"/>
<keyword evidence="2 3" id="KW-0802">TPR repeat</keyword>
<dbReference type="InterPro" id="IPR052346">
    <property type="entry name" value="O-mannosyl-transferase_TMTC"/>
</dbReference>
<dbReference type="Gene3D" id="1.25.40.10">
    <property type="entry name" value="Tetratricopeptide repeat domain"/>
    <property type="match status" value="2"/>
</dbReference>
<proteinExistence type="predicted"/>
<dbReference type="OrthoDB" id="739506at2"/>
<dbReference type="InterPro" id="IPR019734">
    <property type="entry name" value="TPR_rpt"/>
</dbReference>
<dbReference type="GO" id="GO:0030968">
    <property type="term" value="P:endoplasmic reticulum unfolded protein response"/>
    <property type="evidence" value="ECO:0007669"/>
    <property type="project" value="TreeGrafter"/>
</dbReference>
<feature type="chain" id="PRO_5020232503" evidence="4">
    <location>
        <begin position="20"/>
        <end position="377"/>
    </location>
</feature>
<evidence type="ECO:0000313" key="6">
    <source>
        <dbReference type="Proteomes" id="UP000295807"/>
    </source>
</evidence>
<dbReference type="SMART" id="SM00028">
    <property type="entry name" value="TPR"/>
    <property type="match status" value="5"/>
</dbReference>
<dbReference type="PROSITE" id="PS50005">
    <property type="entry name" value="TPR"/>
    <property type="match status" value="2"/>
</dbReference>
<dbReference type="RefSeq" id="WP_132128953.1">
    <property type="nucleotide sequence ID" value="NZ_CP042432.1"/>
</dbReference>
<feature type="repeat" description="TPR" evidence="3">
    <location>
        <begin position="183"/>
        <end position="216"/>
    </location>
</feature>
<dbReference type="GO" id="GO:0035269">
    <property type="term" value="P:protein O-linked glycosylation via mannose"/>
    <property type="evidence" value="ECO:0007669"/>
    <property type="project" value="TreeGrafter"/>
</dbReference>
<evidence type="ECO:0000256" key="2">
    <source>
        <dbReference type="ARBA" id="ARBA00022803"/>
    </source>
</evidence>
<keyword evidence="4" id="KW-0732">Signal</keyword>
<dbReference type="EMBL" id="SMAD01000004">
    <property type="protein sequence ID" value="TCS87875.1"/>
    <property type="molecule type" value="Genomic_DNA"/>
</dbReference>
<gene>
    <name evidence="5" type="ORF">EDD80_104226</name>
</gene>
<dbReference type="Proteomes" id="UP000295807">
    <property type="component" value="Unassembled WGS sequence"/>
</dbReference>
<comment type="caution">
    <text evidence="5">The sequence shown here is derived from an EMBL/GenBank/DDBJ whole genome shotgun (WGS) entry which is preliminary data.</text>
</comment>
<reference evidence="5 6" key="1">
    <citation type="submission" date="2019-03" db="EMBL/GenBank/DDBJ databases">
        <title>Genomic Encyclopedia of Type Strains, Phase IV (KMG-IV): sequencing the most valuable type-strain genomes for metagenomic binning, comparative biology and taxonomic classification.</title>
        <authorList>
            <person name="Goeker M."/>
        </authorList>
    </citation>
    <scope>NUCLEOTIDE SEQUENCE [LARGE SCALE GENOMIC DNA]</scope>
    <source>
        <strain evidence="5 6">DSM 21100</strain>
    </source>
</reference>
<evidence type="ECO:0000256" key="4">
    <source>
        <dbReference type="SAM" id="SignalP"/>
    </source>
</evidence>
<evidence type="ECO:0000256" key="1">
    <source>
        <dbReference type="ARBA" id="ARBA00022737"/>
    </source>
</evidence>
<dbReference type="PANTHER" id="PTHR44227">
    <property type="match status" value="1"/>
</dbReference>
<dbReference type="GO" id="GO:0000030">
    <property type="term" value="F:mannosyltransferase activity"/>
    <property type="evidence" value="ECO:0007669"/>
    <property type="project" value="TreeGrafter"/>
</dbReference>
<protein>
    <submittedName>
        <fullName evidence="5">Tetratricopeptide repeat protein</fullName>
    </submittedName>
</protein>
<accession>A0A4R3KU75</accession>
<dbReference type="PANTHER" id="PTHR44227:SF3">
    <property type="entry name" value="PROTEIN O-MANNOSYL-TRANSFERASE TMTC4"/>
    <property type="match status" value="1"/>
</dbReference>
<dbReference type="SUPFAM" id="SSF48452">
    <property type="entry name" value="TPR-like"/>
    <property type="match status" value="1"/>
</dbReference>
<feature type="repeat" description="TPR" evidence="3">
    <location>
        <begin position="251"/>
        <end position="284"/>
    </location>
</feature>
<organism evidence="5 6">
    <name type="scientific">Anseongella ginsenosidimutans</name>
    <dbReference type="NCBI Taxonomy" id="496056"/>
    <lineage>
        <taxon>Bacteria</taxon>
        <taxon>Pseudomonadati</taxon>
        <taxon>Bacteroidota</taxon>
        <taxon>Sphingobacteriia</taxon>
        <taxon>Sphingobacteriales</taxon>
        <taxon>Sphingobacteriaceae</taxon>
        <taxon>Anseongella</taxon>
    </lineage>
</organism>
<evidence type="ECO:0000313" key="5">
    <source>
        <dbReference type="EMBL" id="TCS87875.1"/>
    </source>
</evidence>